<protein>
    <recommendedName>
        <fullName evidence="4">BRISC and BRCA1-A complex member 1</fullName>
    </recommendedName>
    <alternativeName>
        <fullName evidence="14">Mediator of RAP80 interactions and targeting subunit of 40 kDa</fullName>
    </alternativeName>
    <alternativeName>
        <fullName evidence="15">New component of the BRCA1-A complex</fullName>
    </alternativeName>
</protein>
<name>A0AAV8W614_9CUCU</name>
<gene>
    <name evidence="17" type="ORF">NQ315_008521</name>
</gene>
<evidence type="ECO:0000256" key="14">
    <source>
        <dbReference type="ARBA" id="ARBA00030984"/>
    </source>
</evidence>
<dbReference type="GO" id="GO:0045739">
    <property type="term" value="P:positive regulation of DNA repair"/>
    <property type="evidence" value="ECO:0007669"/>
    <property type="project" value="InterPro"/>
</dbReference>
<keyword evidence="18" id="KW-1185">Reference proteome</keyword>
<organism evidence="17 18">
    <name type="scientific">Exocentrus adspersus</name>
    <dbReference type="NCBI Taxonomy" id="1586481"/>
    <lineage>
        <taxon>Eukaryota</taxon>
        <taxon>Metazoa</taxon>
        <taxon>Ecdysozoa</taxon>
        <taxon>Arthropoda</taxon>
        <taxon>Hexapoda</taxon>
        <taxon>Insecta</taxon>
        <taxon>Pterygota</taxon>
        <taxon>Neoptera</taxon>
        <taxon>Endopterygota</taxon>
        <taxon>Coleoptera</taxon>
        <taxon>Polyphaga</taxon>
        <taxon>Cucujiformia</taxon>
        <taxon>Chrysomeloidea</taxon>
        <taxon>Cerambycidae</taxon>
        <taxon>Lamiinae</taxon>
        <taxon>Acanthocinini</taxon>
        <taxon>Exocentrus</taxon>
    </lineage>
</organism>
<evidence type="ECO:0000256" key="13">
    <source>
        <dbReference type="ARBA" id="ARBA00023306"/>
    </source>
</evidence>
<evidence type="ECO:0000313" key="17">
    <source>
        <dbReference type="EMBL" id="KAJ8921888.1"/>
    </source>
</evidence>
<evidence type="ECO:0000256" key="10">
    <source>
        <dbReference type="ARBA" id="ARBA00022853"/>
    </source>
</evidence>
<dbReference type="GO" id="GO:0007095">
    <property type="term" value="P:mitotic G2 DNA damage checkpoint signaling"/>
    <property type="evidence" value="ECO:0007669"/>
    <property type="project" value="TreeGrafter"/>
</dbReference>
<comment type="caution">
    <text evidence="17">The sequence shown here is derived from an EMBL/GenBank/DDBJ whole genome shotgun (WGS) entry which is preliminary data.</text>
</comment>
<evidence type="ECO:0000256" key="11">
    <source>
        <dbReference type="ARBA" id="ARBA00023204"/>
    </source>
</evidence>
<dbReference type="GO" id="GO:0070552">
    <property type="term" value="C:BRISC complex"/>
    <property type="evidence" value="ECO:0007669"/>
    <property type="project" value="InterPro"/>
</dbReference>
<dbReference type="GO" id="GO:0006325">
    <property type="term" value="P:chromatin organization"/>
    <property type="evidence" value="ECO:0007669"/>
    <property type="project" value="UniProtKB-KW"/>
</dbReference>
<keyword evidence="13" id="KW-0131">Cell cycle</keyword>
<evidence type="ECO:0000256" key="7">
    <source>
        <dbReference type="ARBA" id="ARBA00022763"/>
    </source>
</evidence>
<evidence type="ECO:0000256" key="15">
    <source>
        <dbReference type="ARBA" id="ARBA00031038"/>
    </source>
</evidence>
<dbReference type="GO" id="GO:0070531">
    <property type="term" value="C:BRCA1-A complex"/>
    <property type="evidence" value="ECO:0007669"/>
    <property type="project" value="InterPro"/>
</dbReference>
<evidence type="ECO:0000313" key="18">
    <source>
        <dbReference type="Proteomes" id="UP001159042"/>
    </source>
</evidence>
<dbReference type="InterPro" id="IPR036465">
    <property type="entry name" value="vWFA_dom_sf"/>
</dbReference>
<reference evidence="17 18" key="1">
    <citation type="journal article" date="2023" name="Insect Mol. Biol.">
        <title>Genome sequencing provides insights into the evolution of gene families encoding plant cell wall-degrading enzymes in longhorned beetles.</title>
        <authorList>
            <person name="Shin N.R."/>
            <person name="Okamura Y."/>
            <person name="Kirsch R."/>
            <person name="Pauchet Y."/>
        </authorList>
    </citation>
    <scope>NUCLEOTIDE SEQUENCE [LARGE SCALE GENOMIC DNA]</scope>
    <source>
        <strain evidence="17">EAD_L_NR</strain>
    </source>
</reference>
<evidence type="ECO:0000256" key="8">
    <source>
        <dbReference type="ARBA" id="ARBA00022776"/>
    </source>
</evidence>
<dbReference type="GO" id="GO:0051301">
    <property type="term" value="P:cell division"/>
    <property type="evidence" value="ECO:0007669"/>
    <property type="project" value="UniProtKB-KW"/>
</dbReference>
<proteinExistence type="inferred from homology"/>
<dbReference type="InterPro" id="IPR026126">
    <property type="entry name" value="BABAM1"/>
</dbReference>
<dbReference type="Gene3D" id="3.40.50.410">
    <property type="entry name" value="von Willebrand factor, type A domain"/>
    <property type="match status" value="1"/>
</dbReference>
<evidence type="ECO:0000256" key="12">
    <source>
        <dbReference type="ARBA" id="ARBA00023242"/>
    </source>
</evidence>
<accession>A0AAV8W614</accession>
<evidence type="ECO:0000256" key="1">
    <source>
        <dbReference type="ARBA" id="ARBA00004123"/>
    </source>
</evidence>
<feature type="region of interest" description="Disordered" evidence="16">
    <location>
        <begin position="1"/>
        <end position="47"/>
    </location>
</feature>
<keyword evidence="10" id="KW-0156">Chromatin regulator</keyword>
<evidence type="ECO:0000256" key="4">
    <source>
        <dbReference type="ARBA" id="ARBA00019437"/>
    </source>
</evidence>
<dbReference type="EMBL" id="JANEYG010000008">
    <property type="protein sequence ID" value="KAJ8921888.1"/>
    <property type="molecule type" value="Genomic_DNA"/>
</dbReference>
<dbReference type="GO" id="GO:0006302">
    <property type="term" value="P:double-strand break repair"/>
    <property type="evidence" value="ECO:0007669"/>
    <property type="project" value="TreeGrafter"/>
</dbReference>
<evidence type="ECO:0000256" key="2">
    <source>
        <dbReference type="ARBA" id="ARBA00004496"/>
    </source>
</evidence>
<evidence type="ECO:0000256" key="5">
    <source>
        <dbReference type="ARBA" id="ARBA00022490"/>
    </source>
</evidence>
<feature type="compositionally biased region" description="Acidic residues" evidence="16">
    <location>
        <begin position="10"/>
        <end position="21"/>
    </location>
</feature>
<evidence type="ECO:0000256" key="16">
    <source>
        <dbReference type="SAM" id="MobiDB-lite"/>
    </source>
</evidence>
<keyword evidence="12" id="KW-0539">Nucleus</keyword>
<dbReference type="Proteomes" id="UP001159042">
    <property type="component" value="Unassembled WGS sequence"/>
</dbReference>
<comment type="subcellular location">
    <subcellularLocation>
        <location evidence="2">Cytoplasm</location>
    </subcellularLocation>
    <subcellularLocation>
        <location evidence="1">Nucleus</location>
    </subcellularLocation>
</comment>
<keyword evidence="11" id="KW-0234">DNA repair</keyword>
<evidence type="ECO:0000256" key="3">
    <source>
        <dbReference type="ARBA" id="ARBA00010809"/>
    </source>
</evidence>
<comment type="similarity">
    <text evidence="3">Belongs to the BABAM1 family.</text>
</comment>
<dbReference type="AlphaFoldDB" id="A0AAV8W614"/>
<evidence type="ECO:0000256" key="6">
    <source>
        <dbReference type="ARBA" id="ARBA00022618"/>
    </source>
</evidence>
<keyword evidence="5" id="KW-0963">Cytoplasm</keyword>
<keyword evidence="8" id="KW-0498">Mitosis</keyword>
<dbReference type="CDD" id="cd21502">
    <property type="entry name" value="vWA_BABAM1"/>
    <property type="match status" value="1"/>
</dbReference>
<keyword evidence="7" id="KW-0227">DNA damage</keyword>
<dbReference type="GO" id="GO:0005737">
    <property type="term" value="C:cytoplasm"/>
    <property type="evidence" value="ECO:0007669"/>
    <property type="project" value="UniProtKB-SubCell"/>
</dbReference>
<keyword evidence="9" id="KW-0833">Ubl conjugation pathway</keyword>
<dbReference type="PANTHER" id="PTHR15660">
    <property type="entry name" value="BRISC AND BRCA1-A COMPLEX MEMBER 1"/>
    <property type="match status" value="1"/>
</dbReference>
<keyword evidence="6" id="KW-0132">Cell division</keyword>
<dbReference type="GO" id="GO:0016604">
    <property type="term" value="C:nuclear body"/>
    <property type="evidence" value="ECO:0007669"/>
    <property type="project" value="TreeGrafter"/>
</dbReference>
<dbReference type="PANTHER" id="PTHR15660:SF1">
    <property type="entry name" value="BRISC AND BRCA1-A COMPLEX MEMBER 1"/>
    <property type="match status" value="1"/>
</dbReference>
<sequence>MAERIIPIVMEDDSKDEDPSSDTEQKIEKPMEQLSIKSNKPTVQVKPMPKSNMQEEYLREFDVFEDRRQFTLPIANVPEKLVLVIDRAQDENFTPFILNNSKFTPLSMLKRAVHMFIKLKNTINKHNEFAIIVLNENNAKLLLHFTSDMRKLKDAVNKISKCEVEDTFNLNSLFDEIRANIVMPDPTVKEEIPPSHIVRTVIFYGRSYTIPKFEPSERIQRLLKNPYFICDVLITHEPVEASNYCKKIFNALQSIDKNGLAYFFPVCRDTRRLHNCAAKLLGHPLQRPIQKLQKT</sequence>
<evidence type="ECO:0000256" key="9">
    <source>
        <dbReference type="ARBA" id="ARBA00022786"/>
    </source>
</evidence>